<dbReference type="PANTHER" id="PTHR44665:SF1">
    <property type="entry name" value="DNAJ HOMOLOG SUBFAMILY C MEMBER 14"/>
    <property type="match status" value="1"/>
</dbReference>
<dbReference type="CDD" id="cd06257">
    <property type="entry name" value="DnaJ"/>
    <property type="match status" value="1"/>
</dbReference>
<dbReference type="RefSeq" id="XP_014663319.1">
    <property type="nucleotide sequence ID" value="XM_014807833.1"/>
</dbReference>
<evidence type="ECO:0000256" key="2">
    <source>
        <dbReference type="SAM" id="Phobius"/>
    </source>
</evidence>
<dbReference type="PANTHER" id="PTHR44665">
    <property type="entry name" value="DNAJ HOMOLOG SUBFAMILY C MEMBER 14"/>
    <property type="match status" value="1"/>
</dbReference>
<keyword evidence="4" id="KW-1185">Reference proteome</keyword>
<reference evidence="5" key="1">
    <citation type="submission" date="2025-08" db="UniProtKB">
        <authorList>
            <consortium name="RefSeq"/>
        </authorList>
    </citation>
    <scope>IDENTIFICATION</scope>
</reference>
<feature type="compositionally biased region" description="Basic residues" evidence="1">
    <location>
        <begin position="761"/>
        <end position="770"/>
    </location>
</feature>
<dbReference type="InterPro" id="IPR036869">
    <property type="entry name" value="J_dom_sf"/>
</dbReference>
<dbReference type="Proteomes" id="UP000695022">
    <property type="component" value="Unplaced"/>
</dbReference>
<keyword evidence="2" id="KW-0812">Transmembrane</keyword>
<organism evidence="4 5">
    <name type="scientific">Priapulus caudatus</name>
    <name type="common">Priapulid worm</name>
    <dbReference type="NCBI Taxonomy" id="37621"/>
    <lineage>
        <taxon>Eukaryota</taxon>
        <taxon>Metazoa</taxon>
        <taxon>Ecdysozoa</taxon>
        <taxon>Scalidophora</taxon>
        <taxon>Priapulida</taxon>
        <taxon>Priapulimorpha</taxon>
        <taxon>Priapulimorphida</taxon>
        <taxon>Priapulidae</taxon>
        <taxon>Priapulus</taxon>
    </lineage>
</organism>
<dbReference type="PROSITE" id="PS50076">
    <property type="entry name" value="DNAJ_2"/>
    <property type="match status" value="1"/>
</dbReference>
<sequence length="770" mass="85341">MQSSKLDDFMSPTHDTSIDDILRTTADLTSSIPEDATTVSDGSQQASSFWSTLLRCPLDSWGGRCGENDLVNFPLPPQYGDFATVVQNGDENNQSYFSYFSHNNGSTSTSRSGAEGLSTWTAEYNPFGTIDLKFNSQPAADPAGNNNGVGQPRETPVSSPSPPPAAAPKPKYSDVVGKRRGKAMLVSDGYGGGGGSSAPVVEPRRRAPPRAQKCRQSAMHHRDTKDTSPLVKAESKPESLDGDNTIKVATKSPRLSTKVPADGATRRPGLPRTPSSDMEENPLPKSSGKHDGAAQDAKPPSGKVSEKQAAKSGKPEEKPFFDPRRIFTCNRKEVRKSANNLRNDSVLNNDKGFGSLDCNAKLDAATYINNDLSAEQTCAEGGKPDNVPTFRRRAKAEAKVVNQTQVAPSRKQLGKKSRQCQTASHRGVEFGQAVLLGLQKMLLWLITLLGNVILLSVHLALVLLMKVFDYCYTSSVRAWYTGLQYVKKKFHGQKEANKIWQKGLEQNITLPTTGEEAMRRLLTVRGRDTYTILGVTAAATQEEITKYYRRQAVLVHPDKNRLPGAEEAFKILAHAFDIVGEPDSRRKYDEKIMHSTQVESAMTELSDLLSKMRDKIKEAATIMRCDRCGGRHRRHPQDRPVYAARFCAQCNIRHAAKEGDIWAETAMFGLRWHYYAMISGHVYQVTEWATCQRRRFQYLQANSHNVTTKVMFVGKRQPHSPDLPSEEGLEEFLEHLYHKAQKGDDNNMGAAASGGQDQPTGKRKRRRKKR</sequence>
<feature type="compositionally biased region" description="Basic and acidic residues" evidence="1">
    <location>
        <begin position="304"/>
        <end position="324"/>
    </location>
</feature>
<feature type="region of interest" description="Disordered" evidence="1">
    <location>
        <begin position="743"/>
        <end position="770"/>
    </location>
</feature>
<dbReference type="InterPro" id="IPR052317">
    <property type="entry name" value="Viral_replicn-host_int_reg"/>
</dbReference>
<evidence type="ECO:0000259" key="3">
    <source>
        <dbReference type="PROSITE" id="PS50076"/>
    </source>
</evidence>
<dbReference type="PRINTS" id="PR00625">
    <property type="entry name" value="JDOMAIN"/>
</dbReference>
<name>A0ABM1DTP8_PRICU</name>
<evidence type="ECO:0000256" key="1">
    <source>
        <dbReference type="SAM" id="MobiDB-lite"/>
    </source>
</evidence>
<keyword evidence="2" id="KW-0472">Membrane</keyword>
<dbReference type="InterPro" id="IPR001623">
    <property type="entry name" value="DnaJ_domain"/>
</dbReference>
<proteinExistence type="predicted"/>
<dbReference type="GeneID" id="106806008"/>
<protein>
    <submittedName>
        <fullName evidence="5">Uncharacterized protein LOC106806008</fullName>
    </submittedName>
</protein>
<gene>
    <name evidence="5" type="primary">LOC106806008</name>
</gene>
<feature type="region of interest" description="Disordered" evidence="1">
    <location>
        <begin position="132"/>
        <end position="324"/>
    </location>
</feature>
<dbReference type="SUPFAM" id="SSF46565">
    <property type="entry name" value="Chaperone J-domain"/>
    <property type="match status" value="1"/>
</dbReference>
<feature type="compositionally biased region" description="Polar residues" evidence="1">
    <location>
        <begin position="134"/>
        <end position="149"/>
    </location>
</feature>
<dbReference type="Pfam" id="PF00226">
    <property type="entry name" value="DnaJ"/>
    <property type="match status" value="1"/>
</dbReference>
<dbReference type="Gene3D" id="1.10.287.110">
    <property type="entry name" value="DnaJ domain"/>
    <property type="match status" value="1"/>
</dbReference>
<dbReference type="Pfam" id="PF14901">
    <property type="entry name" value="Jiv90"/>
    <property type="match status" value="1"/>
</dbReference>
<keyword evidence="2" id="KW-1133">Transmembrane helix</keyword>
<accession>A0ABM1DTP8</accession>
<evidence type="ECO:0000313" key="4">
    <source>
        <dbReference type="Proteomes" id="UP000695022"/>
    </source>
</evidence>
<evidence type="ECO:0000313" key="5">
    <source>
        <dbReference type="RefSeq" id="XP_014663319.1"/>
    </source>
</evidence>
<feature type="transmembrane region" description="Helical" evidence="2">
    <location>
        <begin position="442"/>
        <end position="465"/>
    </location>
</feature>
<dbReference type="SMART" id="SM00271">
    <property type="entry name" value="DnaJ"/>
    <property type="match status" value="1"/>
</dbReference>
<dbReference type="InterPro" id="IPR032843">
    <property type="entry name" value="Jiv"/>
</dbReference>
<feature type="domain" description="J" evidence="3">
    <location>
        <begin position="528"/>
        <end position="592"/>
    </location>
</feature>